<organism evidence="2 3">
    <name type="scientific">Candidatus Thiodiazotropha taylori</name>
    <dbReference type="NCBI Taxonomy" id="2792791"/>
    <lineage>
        <taxon>Bacteria</taxon>
        <taxon>Pseudomonadati</taxon>
        <taxon>Pseudomonadota</taxon>
        <taxon>Gammaproteobacteria</taxon>
        <taxon>Chromatiales</taxon>
        <taxon>Sedimenticolaceae</taxon>
        <taxon>Candidatus Thiodiazotropha</taxon>
    </lineage>
</organism>
<dbReference type="EMBL" id="JAEPCM010000606">
    <property type="protein sequence ID" value="MCG7948044.1"/>
    <property type="molecule type" value="Genomic_DNA"/>
</dbReference>
<evidence type="ECO:0000313" key="2">
    <source>
        <dbReference type="EMBL" id="MCG7948044.1"/>
    </source>
</evidence>
<gene>
    <name evidence="2" type="ORF">JAZ07_17000</name>
</gene>
<dbReference type="AlphaFoldDB" id="A0A9E4N5T5"/>
<proteinExistence type="predicted"/>
<accession>A0A9E4N5T5</accession>
<feature type="region of interest" description="Disordered" evidence="1">
    <location>
        <begin position="27"/>
        <end position="90"/>
    </location>
</feature>
<sequence>MCEATTVATIGAAIVGAYASKRNTDKTIQAQEKARKKQPATPTYADASVRNAGNLARRIASAGGQSSTRRSGSPLGLPGGAGNARTLLGG</sequence>
<feature type="compositionally biased region" description="Gly residues" evidence="1">
    <location>
        <begin position="77"/>
        <end position="90"/>
    </location>
</feature>
<protein>
    <submittedName>
        <fullName evidence="2">Uncharacterized protein</fullName>
    </submittedName>
</protein>
<comment type="caution">
    <text evidence="2">The sequence shown here is derived from an EMBL/GenBank/DDBJ whole genome shotgun (WGS) entry which is preliminary data.</text>
</comment>
<reference evidence="2" key="1">
    <citation type="journal article" date="2021" name="Proc. Natl. Acad. Sci. U.S.A.">
        <title>Global biogeography of chemosynthetic symbionts reveals both localized and globally distributed symbiont groups. .</title>
        <authorList>
            <person name="Osvatic J.T."/>
            <person name="Wilkins L.G.E."/>
            <person name="Leibrecht L."/>
            <person name="Leray M."/>
            <person name="Zauner S."/>
            <person name="Polzin J."/>
            <person name="Camacho Y."/>
            <person name="Gros O."/>
            <person name="van Gils J.A."/>
            <person name="Eisen J.A."/>
            <person name="Petersen J.M."/>
            <person name="Yuen B."/>
        </authorList>
    </citation>
    <scope>NUCLEOTIDE SEQUENCE</scope>
    <source>
        <strain evidence="2">MAGclacostrist064TRANS</strain>
    </source>
</reference>
<name>A0A9E4N5T5_9GAMM</name>
<dbReference type="Proteomes" id="UP000886667">
    <property type="component" value="Unassembled WGS sequence"/>
</dbReference>
<evidence type="ECO:0000256" key="1">
    <source>
        <dbReference type="SAM" id="MobiDB-lite"/>
    </source>
</evidence>
<evidence type="ECO:0000313" key="3">
    <source>
        <dbReference type="Proteomes" id="UP000886667"/>
    </source>
</evidence>